<proteinExistence type="predicted"/>
<dbReference type="AlphaFoldDB" id="A0ABD1Z772"/>
<sequence length="164" mass="19159">MCSTRSRKRKWPIMDVYLPVTQILQTCLNHASMTEQRRWWVMCRSREWFWTYLGGVYGDNCWQRMMRMKKTSFFLLLSFLEDGLRKQNKRYCPYLPLDLRLSIILHRLGHGTSYFDLGELFGCSEATVHQNGSSSVGGLWLHAGVLFIRLLAGAWDRIEATEGG</sequence>
<evidence type="ECO:0000313" key="1">
    <source>
        <dbReference type="EMBL" id="KAL2643631.1"/>
    </source>
</evidence>
<dbReference type="Proteomes" id="UP001605036">
    <property type="component" value="Unassembled WGS sequence"/>
</dbReference>
<dbReference type="EMBL" id="JBHFFA010000002">
    <property type="protein sequence ID" value="KAL2643631.1"/>
    <property type="molecule type" value="Genomic_DNA"/>
</dbReference>
<comment type="caution">
    <text evidence="1">The sequence shown here is derived from an EMBL/GenBank/DDBJ whole genome shotgun (WGS) entry which is preliminary data.</text>
</comment>
<evidence type="ECO:0000313" key="2">
    <source>
        <dbReference type="Proteomes" id="UP001605036"/>
    </source>
</evidence>
<name>A0ABD1Z772_9MARC</name>
<gene>
    <name evidence="1" type="ORF">R1flu_011218</name>
</gene>
<reference evidence="1 2" key="1">
    <citation type="submission" date="2024-09" db="EMBL/GenBank/DDBJ databases">
        <title>Chromosome-scale assembly of Riccia fluitans.</title>
        <authorList>
            <person name="Paukszto L."/>
            <person name="Sawicki J."/>
            <person name="Karawczyk K."/>
            <person name="Piernik-Szablinska J."/>
            <person name="Szczecinska M."/>
            <person name="Mazdziarz M."/>
        </authorList>
    </citation>
    <scope>NUCLEOTIDE SEQUENCE [LARGE SCALE GENOMIC DNA]</scope>
    <source>
        <strain evidence="1">Rf_01</strain>
        <tissue evidence="1">Aerial parts of the thallus</tissue>
    </source>
</reference>
<organism evidence="1 2">
    <name type="scientific">Riccia fluitans</name>
    <dbReference type="NCBI Taxonomy" id="41844"/>
    <lineage>
        <taxon>Eukaryota</taxon>
        <taxon>Viridiplantae</taxon>
        <taxon>Streptophyta</taxon>
        <taxon>Embryophyta</taxon>
        <taxon>Marchantiophyta</taxon>
        <taxon>Marchantiopsida</taxon>
        <taxon>Marchantiidae</taxon>
        <taxon>Marchantiales</taxon>
        <taxon>Ricciaceae</taxon>
        <taxon>Riccia</taxon>
    </lineage>
</organism>
<evidence type="ECO:0008006" key="3">
    <source>
        <dbReference type="Google" id="ProtNLM"/>
    </source>
</evidence>
<protein>
    <recommendedName>
        <fullName evidence="3">Transposase Helix-turn-helix domain-containing protein</fullName>
    </recommendedName>
</protein>
<accession>A0ABD1Z772</accession>
<keyword evidence="2" id="KW-1185">Reference proteome</keyword>